<accession>A0ABV5G7C6</accession>
<reference evidence="1 2" key="1">
    <citation type="submission" date="2024-09" db="EMBL/GenBank/DDBJ databases">
        <authorList>
            <person name="Sun Q."/>
            <person name="Mori K."/>
        </authorList>
    </citation>
    <scope>NUCLEOTIDE SEQUENCE [LARGE SCALE GENOMIC DNA]</scope>
    <source>
        <strain evidence="1 2">CCM 7609</strain>
    </source>
</reference>
<keyword evidence="2" id="KW-1185">Reference proteome</keyword>
<name>A0ABV5G7C6_9MICC</name>
<sequence length="150" mass="15808">MPQVPSLQEEITGSPAFSAASRIDSSAPTVMVFRDRANSTSKEVSELVLRHQGDPVPVRCQLVEERHGVLGPAAVDQFPVGQVLGIGAQGILAHERFPVRVRDVDVQVGAGLPRRQVAAVGVGQFQGHDAVRGLGAPGHLEVERADGPLA</sequence>
<evidence type="ECO:0000313" key="1">
    <source>
        <dbReference type="EMBL" id="MFB9074799.1"/>
    </source>
</evidence>
<protein>
    <submittedName>
        <fullName evidence="1">Uncharacterized protein</fullName>
    </submittedName>
</protein>
<comment type="caution">
    <text evidence="1">The sequence shown here is derived from an EMBL/GenBank/DDBJ whole genome shotgun (WGS) entry which is preliminary data.</text>
</comment>
<gene>
    <name evidence="1" type="ORF">ACFFX0_27855</name>
</gene>
<organism evidence="1 2">
    <name type="scientific">Citricoccus parietis</name>
    <dbReference type="NCBI Taxonomy" id="592307"/>
    <lineage>
        <taxon>Bacteria</taxon>
        <taxon>Bacillati</taxon>
        <taxon>Actinomycetota</taxon>
        <taxon>Actinomycetes</taxon>
        <taxon>Micrococcales</taxon>
        <taxon>Micrococcaceae</taxon>
        <taxon>Citricoccus</taxon>
    </lineage>
</organism>
<evidence type="ECO:0000313" key="2">
    <source>
        <dbReference type="Proteomes" id="UP001589575"/>
    </source>
</evidence>
<proteinExistence type="predicted"/>
<dbReference type="Proteomes" id="UP001589575">
    <property type="component" value="Unassembled WGS sequence"/>
</dbReference>
<dbReference type="EMBL" id="JBHMFI010000002">
    <property type="protein sequence ID" value="MFB9074799.1"/>
    <property type="molecule type" value="Genomic_DNA"/>
</dbReference>